<dbReference type="Proteomes" id="UP001249851">
    <property type="component" value="Unassembled WGS sequence"/>
</dbReference>
<dbReference type="AlphaFoldDB" id="A0AAD9Q2D4"/>
<keyword evidence="2" id="KW-1185">Reference proteome</keyword>
<sequence>DKYQWEPIQIITWLGVILNTIDGSIKATEERIATLSCDLENLSAGQNPTRVHVKRVASVAGQIISLSSCVGPVARIMTRFLFSVISSADAISEIDFWTHNVHALNGKVYWAVKSFPAKITFSDASDSACGAFVQLQPGVELVSHQNWSIAETTRSSTWRELKAVCFACFLFRFLARSGDARKQFRPGSHEQIKNHGPIL</sequence>
<evidence type="ECO:0000313" key="1">
    <source>
        <dbReference type="EMBL" id="KAK2553060.1"/>
    </source>
</evidence>
<dbReference type="EMBL" id="JARQWQ010000081">
    <property type="protein sequence ID" value="KAK2553060.1"/>
    <property type="molecule type" value="Genomic_DNA"/>
</dbReference>
<dbReference type="PANTHER" id="PTHR33050">
    <property type="entry name" value="REVERSE TRANSCRIPTASE DOMAIN-CONTAINING PROTEIN"/>
    <property type="match status" value="1"/>
</dbReference>
<dbReference type="PANTHER" id="PTHR33050:SF7">
    <property type="entry name" value="RIBONUCLEASE H"/>
    <property type="match status" value="1"/>
</dbReference>
<proteinExistence type="predicted"/>
<dbReference type="InterPro" id="IPR052055">
    <property type="entry name" value="Hepadnavirus_pol/RT"/>
</dbReference>
<accession>A0AAD9Q2D4</accession>
<reference evidence="1" key="1">
    <citation type="journal article" date="2023" name="G3 (Bethesda)">
        <title>Whole genome assembly and annotation of the endangered Caribbean coral Acropora cervicornis.</title>
        <authorList>
            <person name="Selwyn J.D."/>
            <person name="Vollmer S.V."/>
        </authorList>
    </citation>
    <scope>NUCLEOTIDE SEQUENCE</scope>
    <source>
        <strain evidence="1">K2</strain>
    </source>
</reference>
<organism evidence="1 2">
    <name type="scientific">Acropora cervicornis</name>
    <name type="common">Staghorn coral</name>
    <dbReference type="NCBI Taxonomy" id="6130"/>
    <lineage>
        <taxon>Eukaryota</taxon>
        <taxon>Metazoa</taxon>
        <taxon>Cnidaria</taxon>
        <taxon>Anthozoa</taxon>
        <taxon>Hexacorallia</taxon>
        <taxon>Scleractinia</taxon>
        <taxon>Astrocoeniina</taxon>
        <taxon>Acroporidae</taxon>
        <taxon>Acropora</taxon>
    </lineage>
</organism>
<comment type="caution">
    <text evidence="1">The sequence shown here is derived from an EMBL/GenBank/DDBJ whole genome shotgun (WGS) entry which is preliminary data.</text>
</comment>
<gene>
    <name evidence="1" type="ORF">P5673_025787</name>
</gene>
<evidence type="ECO:0000313" key="2">
    <source>
        <dbReference type="Proteomes" id="UP001249851"/>
    </source>
</evidence>
<feature type="non-terminal residue" evidence="1">
    <location>
        <position position="199"/>
    </location>
</feature>
<reference evidence="1" key="2">
    <citation type="journal article" date="2023" name="Science">
        <title>Genomic signatures of disease resistance in endangered staghorn corals.</title>
        <authorList>
            <person name="Vollmer S.V."/>
            <person name="Selwyn J.D."/>
            <person name="Despard B.A."/>
            <person name="Roesel C.L."/>
        </authorList>
    </citation>
    <scope>NUCLEOTIDE SEQUENCE</scope>
    <source>
        <strain evidence="1">K2</strain>
    </source>
</reference>
<protein>
    <submittedName>
        <fullName evidence="1">Uncharacterized protein</fullName>
    </submittedName>
</protein>
<name>A0AAD9Q2D4_ACRCE</name>